<dbReference type="HOGENOM" id="CLU_1961502_0_0_1"/>
<evidence type="ECO:0000313" key="1">
    <source>
        <dbReference type="EMBL" id="EGT33466.1"/>
    </source>
</evidence>
<dbReference type="OrthoDB" id="10020333at2759"/>
<organism evidence="2">
    <name type="scientific">Caenorhabditis brenneri</name>
    <name type="common">Nematode worm</name>
    <dbReference type="NCBI Taxonomy" id="135651"/>
    <lineage>
        <taxon>Eukaryota</taxon>
        <taxon>Metazoa</taxon>
        <taxon>Ecdysozoa</taxon>
        <taxon>Nematoda</taxon>
        <taxon>Chromadorea</taxon>
        <taxon>Rhabditida</taxon>
        <taxon>Rhabditina</taxon>
        <taxon>Rhabditomorpha</taxon>
        <taxon>Rhabditoidea</taxon>
        <taxon>Rhabditidae</taxon>
        <taxon>Peloderinae</taxon>
        <taxon>Caenorhabditis</taxon>
    </lineage>
</organism>
<dbReference type="AlphaFoldDB" id="G0NLG0"/>
<sequence length="128" mass="15060">MGRSEGLRVTLSEKLPPVDYYYLAMSLRFGFDHVRRHCNPRQNCQLCAKRSFNNSKGTCFCRPNYPTNIFSTGKNENDHMTIYTDLLYLALEPDRIKRYNADQLLRVIETFETRREFISKPLSNQDVV</sequence>
<dbReference type="Proteomes" id="UP000008068">
    <property type="component" value="Unassembled WGS sequence"/>
</dbReference>
<dbReference type="InParanoid" id="G0NLG0"/>
<keyword evidence="2" id="KW-1185">Reference proteome</keyword>
<proteinExistence type="predicted"/>
<protein>
    <submittedName>
        <fullName evidence="1">Uncharacterized protein</fullName>
    </submittedName>
</protein>
<gene>
    <name evidence="1" type="ORF">CAEBREN_21279</name>
</gene>
<reference evidence="2" key="1">
    <citation type="submission" date="2011-07" db="EMBL/GenBank/DDBJ databases">
        <authorList>
            <consortium name="Caenorhabditis brenneri Sequencing and Analysis Consortium"/>
            <person name="Wilson R.K."/>
        </authorList>
    </citation>
    <scope>NUCLEOTIDE SEQUENCE [LARGE SCALE GENOMIC DNA]</scope>
    <source>
        <strain evidence="2">PB2801</strain>
    </source>
</reference>
<dbReference type="eggNOG" id="KOG1167">
    <property type="taxonomic scope" value="Eukaryota"/>
</dbReference>
<accession>G0NLG0</accession>
<evidence type="ECO:0000313" key="2">
    <source>
        <dbReference type="Proteomes" id="UP000008068"/>
    </source>
</evidence>
<name>G0NLG0_CAEBE</name>
<dbReference type="STRING" id="135651.G0NLG0"/>
<dbReference type="EMBL" id="GL379905">
    <property type="protein sequence ID" value="EGT33466.1"/>
    <property type="molecule type" value="Genomic_DNA"/>
</dbReference>